<evidence type="ECO:0000313" key="3">
    <source>
        <dbReference type="Proteomes" id="UP000237934"/>
    </source>
</evidence>
<accession>A0A2S7RXL3</accession>
<evidence type="ECO:0000256" key="1">
    <source>
        <dbReference type="SAM" id="MobiDB-lite"/>
    </source>
</evidence>
<comment type="caution">
    <text evidence="2">The sequence shown here is derived from an EMBL/GenBank/DDBJ whole genome shotgun (WGS) entry which is preliminary data.</text>
</comment>
<proteinExistence type="predicted"/>
<dbReference type="InterPro" id="IPR025549">
    <property type="entry name" value="YjzC"/>
</dbReference>
<gene>
    <name evidence="2" type="ORF">CUS89_03205</name>
</gene>
<evidence type="ECO:0000313" key="2">
    <source>
        <dbReference type="EMBL" id="PQF24810.1"/>
    </source>
</evidence>
<feature type="compositionally biased region" description="Basic and acidic residues" evidence="1">
    <location>
        <begin position="7"/>
        <end position="21"/>
    </location>
</feature>
<dbReference type="Proteomes" id="UP000237934">
    <property type="component" value="Unassembled WGS sequence"/>
</dbReference>
<dbReference type="AlphaFoldDB" id="A0A2S7RXL3"/>
<name>A0A2S7RXL3_ENTMU</name>
<dbReference type="EMBL" id="PUAP01000010">
    <property type="protein sequence ID" value="PQF24810.1"/>
    <property type="molecule type" value="Genomic_DNA"/>
</dbReference>
<reference evidence="2 3" key="1">
    <citation type="journal article" date="2018" name="Pathog. Dis.">
        <title>Whole-genome sequencing based characterization of antimicrobial resistance in Enterococcus.</title>
        <authorList>
            <person name="Tyson G."/>
        </authorList>
    </citation>
    <scope>NUCLEOTIDE SEQUENCE [LARGE SCALE GENOMIC DNA]</scope>
    <source>
        <strain evidence="2 3">CVM N55263</strain>
    </source>
</reference>
<dbReference type="Pfam" id="PF14168">
    <property type="entry name" value="YjzC"/>
    <property type="match status" value="1"/>
</dbReference>
<sequence>MSNLFKPGEDNKPAGKYKEVGPKGGNVPKGHNATIDKGDRLPPTSKPGNKWTKK</sequence>
<feature type="region of interest" description="Disordered" evidence="1">
    <location>
        <begin position="1"/>
        <end position="54"/>
    </location>
</feature>
<dbReference type="RefSeq" id="WP_002330141.1">
    <property type="nucleotide sequence ID" value="NZ_PUAP01000010.1"/>
</dbReference>
<protein>
    <submittedName>
        <fullName evidence="2">YjzC family protein</fullName>
    </submittedName>
</protein>
<organism evidence="2 3">
    <name type="scientific">Enterococcus mundtii</name>
    <dbReference type="NCBI Taxonomy" id="53346"/>
    <lineage>
        <taxon>Bacteria</taxon>
        <taxon>Bacillati</taxon>
        <taxon>Bacillota</taxon>
        <taxon>Bacilli</taxon>
        <taxon>Lactobacillales</taxon>
        <taxon>Enterococcaceae</taxon>
        <taxon>Enterococcus</taxon>
    </lineage>
</organism>